<reference evidence="1 2" key="1">
    <citation type="journal article" date="2023" name="Mol. Ecol. Resour.">
        <title>Chromosome-level genome assembly of a triploid poplar Populus alba 'Berolinensis'.</title>
        <authorList>
            <person name="Chen S."/>
            <person name="Yu Y."/>
            <person name="Wang X."/>
            <person name="Wang S."/>
            <person name="Zhang T."/>
            <person name="Zhou Y."/>
            <person name="He R."/>
            <person name="Meng N."/>
            <person name="Wang Y."/>
            <person name="Liu W."/>
            <person name="Liu Z."/>
            <person name="Liu J."/>
            <person name="Guo Q."/>
            <person name="Huang H."/>
            <person name="Sederoff R.R."/>
            <person name="Wang G."/>
            <person name="Qu G."/>
            <person name="Chen S."/>
        </authorList>
    </citation>
    <scope>NUCLEOTIDE SEQUENCE [LARGE SCALE GENOMIC DNA]</scope>
    <source>
        <strain evidence="1">SC-2020</strain>
    </source>
</reference>
<name>A0AAD6LDZ8_9ROSI</name>
<comment type="caution">
    <text evidence="1">The sequence shown here is derived from an EMBL/GenBank/DDBJ whole genome shotgun (WGS) entry which is preliminary data.</text>
</comment>
<evidence type="ECO:0000313" key="1">
    <source>
        <dbReference type="EMBL" id="KAJ6957591.1"/>
    </source>
</evidence>
<gene>
    <name evidence="1" type="ORF">NC653_039529</name>
</gene>
<keyword evidence="2" id="KW-1185">Reference proteome</keyword>
<proteinExistence type="predicted"/>
<protein>
    <submittedName>
        <fullName evidence="1">Uncharacterized protein</fullName>
    </submittedName>
</protein>
<dbReference type="EMBL" id="JAQIZT010000018">
    <property type="protein sequence ID" value="KAJ6957591.1"/>
    <property type="molecule type" value="Genomic_DNA"/>
</dbReference>
<dbReference type="AlphaFoldDB" id="A0AAD6LDZ8"/>
<evidence type="ECO:0000313" key="2">
    <source>
        <dbReference type="Proteomes" id="UP001164929"/>
    </source>
</evidence>
<sequence>MEIGEVAGGVEAEISPGKAIMWFSCCFSVTISGSVEGKQREEMDDRGGNLFDFGGEGSGYVKASLQRWKV</sequence>
<accession>A0AAD6LDZ8</accession>
<dbReference type="Proteomes" id="UP001164929">
    <property type="component" value="Chromosome 18"/>
</dbReference>
<organism evidence="1 2">
    <name type="scientific">Populus alba x Populus x berolinensis</name>
    <dbReference type="NCBI Taxonomy" id="444605"/>
    <lineage>
        <taxon>Eukaryota</taxon>
        <taxon>Viridiplantae</taxon>
        <taxon>Streptophyta</taxon>
        <taxon>Embryophyta</taxon>
        <taxon>Tracheophyta</taxon>
        <taxon>Spermatophyta</taxon>
        <taxon>Magnoliopsida</taxon>
        <taxon>eudicotyledons</taxon>
        <taxon>Gunneridae</taxon>
        <taxon>Pentapetalae</taxon>
        <taxon>rosids</taxon>
        <taxon>fabids</taxon>
        <taxon>Malpighiales</taxon>
        <taxon>Salicaceae</taxon>
        <taxon>Saliceae</taxon>
        <taxon>Populus</taxon>
    </lineage>
</organism>